<evidence type="ECO:0000256" key="2">
    <source>
        <dbReference type="SAM" id="SignalP"/>
    </source>
</evidence>
<keyword evidence="1" id="KW-0175">Coiled coil</keyword>
<organism evidence="3 4">
    <name type="scientific">Maribacter chungangensis</name>
    <dbReference type="NCBI Taxonomy" id="1069117"/>
    <lineage>
        <taxon>Bacteria</taxon>
        <taxon>Pseudomonadati</taxon>
        <taxon>Bacteroidota</taxon>
        <taxon>Flavobacteriia</taxon>
        <taxon>Flavobacteriales</taxon>
        <taxon>Flavobacteriaceae</taxon>
        <taxon>Maribacter</taxon>
    </lineage>
</organism>
<evidence type="ECO:0000313" key="4">
    <source>
        <dbReference type="Proteomes" id="UP001597012"/>
    </source>
</evidence>
<name>A0ABW3B965_9FLAO</name>
<protein>
    <recommendedName>
        <fullName evidence="5">PorT family protein</fullName>
    </recommendedName>
</protein>
<feature type="signal peptide" evidence="2">
    <location>
        <begin position="1"/>
        <end position="22"/>
    </location>
</feature>
<keyword evidence="4" id="KW-1185">Reference proteome</keyword>
<feature type="coiled-coil region" evidence="1">
    <location>
        <begin position="23"/>
        <end position="50"/>
    </location>
</feature>
<evidence type="ECO:0000313" key="3">
    <source>
        <dbReference type="EMBL" id="MFD0799294.1"/>
    </source>
</evidence>
<feature type="chain" id="PRO_5046557983" description="PorT family protein" evidence="2">
    <location>
        <begin position="23"/>
        <end position="358"/>
    </location>
</feature>
<evidence type="ECO:0008006" key="5">
    <source>
        <dbReference type="Google" id="ProtNLM"/>
    </source>
</evidence>
<sequence>MKTTIMYLIALVTLLVMQQTYAQEDYRSKMEKLEKQKERITVQEKDALKIEVEQINKRLANGDITNEEAELLKKEAATDRALNIENRLAIIDNQVRLLERNKGILLPSVANDSTGPTSIEIGIMIDGEPAERFLFKDKTWKRDLKYDRRTSSDFVLAIGLNNALVDNRSLNDSPYKVGGSRFFEMGWQWRTRVFQNTNFLRLNYGFSFQFNGLKPVDNQYFVLNGDETELQEFPLELNKSKLRMDNLVFPLHFEFGPSKVRKTEKSLRYNIDKSFRLGIGGYGGFNIGTRQKLKYSENGDRVKDKLKRDYNTNDFIYGLSAYAGFGGVQLYMKYDLNPIFKDAAVEQRNISLGLRFDL</sequence>
<evidence type="ECO:0000256" key="1">
    <source>
        <dbReference type="SAM" id="Coils"/>
    </source>
</evidence>
<dbReference type="Proteomes" id="UP001597012">
    <property type="component" value="Unassembled WGS sequence"/>
</dbReference>
<dbReference type="RefSeq" id="WP_379936239.1">
    <property type="nucleotide sequence ID" value="NZ_JBHTHY010000022.1"/>
</dbReference>
<gene>
    <name evidence="3" type="ORF">ACFQZJ_17620</name>
</gene>
<comment type="caution">
    <text evidence="3">The sequence shown here is derived from an EMBL/GenBank/DDBJ whole genome shotgun (WGS) entry which is preliminary data.</text>
</comment>
<reference evidence="4" key="1">
    <citation type="journal article" date="2019" name="Int. J. Syst. Evol. Microbiol.">
        <title>The Global Catalogue of Microorganisms (GCM) 10K type strain sequencing project: providing services to taxonomists for standard genome sequencing and annotation.</title>
        <authorList>
            <consortium name="The Broad Institute Genomics Platform"/>
            <consortium name="The Broad Institute Genome Sequencing Center for Infectious Disease"/>
            <person name="Wu L."/>
            <person name="Ma J."/>
        </authorList>
    </citation>
    <scope>NUCLEOTIDE SEQUENCE [LARGE SCALE GENOMIC DNA]</scope>
    <source>
        <strain evidence="4">CCUG 61948</strain>
    </source>
</reference>
<dbReference type="EMBL" id="JBHTHY010000022">
    <property type="protein sequence ID" value="MFD0799294.1"/>
    <property type="molecule type" value="Genomic_DNA"/>
</dbReference>
<accession>A0ABW3B965</accession>
<keyword evidence="2" id="KW-0732">Signal</keyword>
<proteinExistence type="predicted"/>